<evidence type="ECO:0000256" key="3">
    <source>
        <dbReference type="ARBA" id="ARBA00022679"/>
    </source>
</evidence>
<evidence type="ECO:0000256" key="4">
    <source>
        <dbReference type="ARBA" id="ARBA00022691"/>
    </source>
</evidence>
<dbReference type="InterPro" id="IPR029063">
    <property type="entry name" value="SAM-dependent_MTases_sf"/>
</dbReference>
<dbReference type="Gene3D" id="3.90.120.10">
    <property type="entry name" value="DNA Methylase, subunit A, domain 2"/>
    <property type="match status" value="1"/>
</dbReference>
<accession>A0A1I7IJV4</accession>
<sequence length="282" mass="32477">MKTPQKVDTINIAWRVLDAKYFGLPQQRKRLYLLAGGLDFYPEDVLFELHTNSFTDYPTFPLVREEDGHSFEVFRSYSDCLYSAYGTKWNGNAAAYNGSLFAVQDGRLRRLSPIECERLMGFPEGYTDISASTRTTRYQALGNSWAVPVVKWIGERLISETLPRLNITVEAYKLYAEHTKDGCYVFDFGREELVKFSDKTINCTSIPEEPRYKCLVDILSADAPKEIFISPVGCHGILRRKQERNMSINVRLEEVLTSISSQMSQEEIERRSRVQKRGKYSN</sequence>
<dbReference type="Pfam" id="PF00145">
    <property type="entry name" value="DNA_methylase"/>
    <property type="match status" value="1"/>
</dbReference>
<dbReference type="PANTHER" id="PTHR46098:SF1">
    <property type="entry name" value="TRNA (CYTOSINE(38)-C(5))-METHYLTRANSFERASE"/>
    <property type="match status" value="1"/>
</dbReference>
<dbReference type="EC" id="2.1.1.37" evidence="1"/>
<dbReference type="GO" id="GO:0003886">
    <property type="term" value="F:DNA (cytosine-5-)-methyltransferase activity"/>
    <property type="evidence" value="ECO:0007669"/>
    <property type="project" value="UniProtKB-EC"/>
</dbReference>
<dbReference type="InterPro" id="IPR001525">
    <property type="entry name" value="C5_MeTfrase"/>
</dbReference>
<proteinExistence type="predicted"/>
<dbReference type="InterPro" id="IPR050750">
    <property type="entry name" value="C5-MTase"/>
</dbReference>
<keyword evidence="5" id="KW-0680">Restriction system</keyword>
<evidence type="ECO:0000313" key="7">
    <source>
        <dbReference type="Proteomes" id="UP000198817"/>
    </source>
</evidence>
<evidence type="ECO:0000256" key="1">
    <source>
        <dbReference type="ARBA" id="ARBA00011975"/>
    </source>
</evidence>
<name>A0A1I7IJV4_9FIRM</name>
<gene>
    <name evidence="6" type="ORF">SAMN05216508_1509</name>
</gene>
<dbReference type="SUPFAM" id="SSF53335">
    <property type="entry name" value="S-adenosyl-L-methionine-dependent methyltransferases"/>
    <property type="match status" value="1"/>
</dbReference>
<keyword evidence="3 6" id="KW-0808">Transferase</keyword>
<evidence type="ECO:0000313" key="6">
    <source>
        <dbReference type="EMBL" id="SFU73217.1"/>
    </source>
</evidence>
<evidence type="ECO:0000256" key="5">
    <source>
        <dbReference type="ARBA" id="ARBA00022747"/>
    </source>
</evidence>
<dbReference type="PANTHER" id="PTHR46098">
    <property type="entry name" value="TRNA (CYTOSINE(38)-C(5))-METHYLTRANSFERASE"/>
    <property type="match status" value="1"/>
</dbReference>
<organism evidence="6 7">
    <name type="scientific">Eubacterium pyruvativorans</name>
    <dbReference type="NCBI Taxonomy" id="155865"/>
    <lineage>
        <taxon>Bacteria</taxon>
        <taxon>Bacillati</taxon>
        <taxon>Bacillota</taxon>
        <taxon>Clostridia</taxon>
        <taxon>Eubacteriales</taxon>
        <taxon>Eubacteriaceae</taxon>
        <taxon>Eubacterium</taxon>
    </lineage>
</organism>
<dbReference type="RefSeq" id="WP_242935133.1">
    <property type="nucleotide sequence ID" value="NZ_FOWF01000052.1"/>
</dbReference>
<keyword evidence="7" id="KW-1185">Reference proteome</keyword>
<keyword evidence="4" id="KW-0949">S-adenosyl-L-methionine</keyword>
<dbReference type="STRING" id="155865.SAMN05216515_1522"/>
<dbReference type="Proteomes" id="UP000198817">
    <property type="component" value="Unassembled WGS sequence"/>
</dbReference>
<evidence type="ECO:0000256" key="2">
    <source>
        <dbReference type="ARBA" id="ARBA00022603"/>
    </source>
</evidence>
<dbReference type="GO" id="GO:0032259">
    <property type="term" value="P:methylation"/>
    <property type="evidence" value="ECO:0007669"/>
    <property type="project" value="UniProtKB-KW"/>
</dbReference>
<dbReference type="GO" id="GO:0009307">
    <property type="term" value="P:DNA restriction-modification system"/>
    <property type="evidence" value="ECO:0007669"/>
    <property type="project" value="UniProtKB-KW"/>
</dbReference>
<reference evidence="6 7" key="1">
    <citation type="submission" date="2016-10" db="EMBL/GenBank/DDBJ databases">
        <authorList>
            <person name="de Groot N.N."/>
        </authorList>
    </citation>
    <scope>NUCLEOTIDE SEQUENCE [LARGE SCALE GENOMIC DNA]</scope>
    <source>
        <strain evidence="6 7">KHGC13</strain>
    </source>
</reference>
<dbReference type="Gene3D" id="3.40.50.150">
    <property type="entry name" value="Vaccinia Virus protein VP39"/>
    <property type="match status" value="1"/>
</dbReference>
<dbReference type="AlphaFoldDB" id="A0A1I7IJV4"/>
<keyword evidence="2 6" id="KW-0489">Methyltransferase</keyword>
<dbReference type="EMBL" id="FPBT01000050">
    <property type="protein sequence ID" value="SFU73217.1"/>
    <property type="molecule type" value="Genomic_DNA"/>
</dbReference>
<protein>
    <recommendedName>
        <fullName evidence="1">DNA (cytosine-5-)-methyltransferase</fullName>
        <ecNumber evidence="1">2.1.1.37</ecNumber>
    </recommendedName>
</protein>